<keyword evidence="6" id="KW-0560">Oxidoreductase</keyword>
<accession>C2FW37</accession>
<dbReference type="PANTHER" id="PTHR42852:SF6">
    <property type="entry name" value="THIOL:DISULFIDE INTERCHANGE PROTEIN DSBE"/>
    <property type="match status" value="1"/>
</dbReference>
<dbReference type="RefSeq" id="WP_003007590.1">
    <property type="nucleotide sequence ID" value="NZ_GG668631.1"/>
</dbReference>
<dbReference type="Pfam" id="PF14289">
    <property type="entry name" value="DUF4369"/>
    <property type="match status" value="1"/>
</dbReference>
<evidence type="ECO:0000256" key="1">
    <source>
        <dbReference type="ARBA" id="ARBA00004196"/>
    </source>
</evidence>
<dbReference type="GO" id="GO:0004601">
    <property type="term" value="F:peroxidase activity"/>
    <property type="evidence" value="ECO:0007669"/>
    <property type="project" value="UniProtKB-KW"/>
</dbReference>
<evidence type="ECO:0000256" key="2">
    <source>
        <dbReference type="ARBA" id="ARBA00022748"/>
    </source>
</evidence>
<dbReference type="SUPFAM" id="SSF52833">
    <property type="entry name" value="Thioredoxin-like"/>
    <property type="match status" value="1"/>
</dbReference>
<gene>
    <name evidence="6" type="ORF">HMPREF0765_1543</name>
</gene>
<dbReference type="InterPro" id="IPR017937">
    <property type="entry name" value="Thioredoxin_CS"/>
</dbReference>
<dbReference type="EMBL" id="ACHB01000036">
    <property type="protein sequence ID" value="EEI92817.1"/>
    <property type="molecule type" value="Genomic_DNA"/>
</dbReference>
<feature type="domain" description="Thioredoxin" evidence="5">
    <location>
        <begin position="236"/>
        <end position="379"/>
    </location>
</feature>
<keyword evidence="2" id="KW-0201">Cytochrome c-type biogenesis</keyword>
<dbReference type="CDD" id="cd02966">
    <property type="entry name" value="TlpA_like_family"/>
    <property type="match status" value="1"/>
</dbReference>
<dbReference type="InterPro" id="IPR013766">
    <property type="entry name" value="Thioredoxin_domain"/>
</dbReference>
<dbReference type="PROSITE" id="PS51352">
    <property type="entry name" value="THIOREDOXIN_2"/>
    <property type="match status" value="1"/>
</dbReference>
<dbReference type="GO" id="GO:0017004">
    <property type="term" value="P:cytochrome complex assembly"/>
    <property type="evidence" value="ECO:0007669"/>
    <property type="project" value="UniProtKB-KW"/>
</dbReference>
<dbReference type="PROSITE" id="PS00194">
    <property type="entry name" value="THIOREDOXIN_1"/>
    <property type="match status" value="1"/>
</dbReference>
<dbReference type="Gene3D" id="3.40.30.10">
    <property type="entry name" value="Glutaredoxin"/>
    <property type="match status" value="1"/>
</dbReference>
<name>C2FW37_SPHSI</name>
<evidence type="ECO:0000313" key="6">
    <source>
        <dbReference type="EMBL" id="EEI92817.1"/>
    </source>
</evidence>
<dbReference type="InterPro" id="IPR050553">
    <property type="entry name" value="Thioredoxin_ResA/DsbE_sf"/>
</dbReference>
<evidence type="ECO:0000256" key="3">
    <source>
        <dbReference type="ARBA" id="ARBA00023157"/>
    </source>
</evidence>
<sequence>MKKLHKLLIIFLFIVGYISVYGQTAFTITGYGQKLREGDSLFLSYKENGKFIQKSTTALHHKFTFTGSVKYPTKAYISRNQNPAYAYFITESIHVFLEPGEIEINSPDTLTGAVVSGTALNETLQKFANQQAQLKQKKRLIKDPDQFTESEKKDTALVNYNKRELEKLYYEEADNKLEFAKMHPDSYVSLDMLYDLSRINTYIFKVEEVYNTLADNLKQSEYAAIIHERIKTKKKLIPGMKAFDFSMKDANGITVSLSEFNGKYVLLDFWASWCGPCREEHPNLLRTYEHYQKYNFTILSVSIDTDKQKWTEAIIKDKLSWPQVSDLKGHNSEVYQKYGITSIPSNFLIAPDGTVIAKDLKGTFLTQELSKIFFKEPLSHR</sequence>
<evidence type="ECO:0000259" key="5">
    <source>
        <dbReference type="PROSITE" id="PS51352"/>
    </source>
</evidence>
<protein>
    <submittedName>
        <fullName evidence="6">Antioxidant, AhpC/TSA family</fullName>
        <ecNumber evidence="6">1.11.1.15</ecNumber>
    </submittedName>
</protein>
<keyword evidence="6" id="KW-0575">Peroxidase</keyword>
<keyword evidence="3" id="KW-1015">Disulfide bond</keyword>
<organism evidence="6 7">
    <name type="scientific">Sphingobacterium spiritivorum ATCC 33300</name>
    <dbReference type="NCBI Taxonomy" id="525372"/>
    <lineage>
        <taxon>Bacteria</taxon>
        <taxon>Pseudomonadati</taxon>
        <taxon>Bacteroidota</taxon>
        <taxon>Sphingobacteriia</taxon>
        <taxon>Sphingobacteriales</taxon>
        <taxon>Sphingobacteriaceae</taxon>
        <taxon>Sphingobacterium</taxon>
    </lineage>
</organism>
<dbReference type="GO" id="GO:0030313">
    <property type="term" value="C:cell envelope"/>
    <property type="evidence" value="ECO:0007669"/>
    <property type="project" value="UniProtKB-SubCell"/>
</dbReference>
<evidence type="ECO:0000313" key="7">
    <source>
        <dbReference type="Proteomes" id="UP000006241"/>
    </source>
</evidence>
<keyword evidence="4" id="KW-0676">Redox-active center</keyword>
<dbReference type="AlphaFoldDB" id="C2FW37"/>
<dbReference type="InterPro" id="IPR025380">
    <property type="entry name" value="DUF4369"/>
</dbReference>
<dbReference type="PANTHER" id="PTHR42852">
    <property type="entry name" value="THIOL:DISULFIDE INTERCHANGE PROTEIN DSBE"/>
    <property type="match status" value="1"/>
</dbReference>
<comment type="caution">
    <text evidence="6">The sequence shown here is derived from an EMBL/GenBank/DDBJ whole genome shotgun (WGS) entry which is preliminary data.</text>
</comment>
<reference evidence="6 7" key="1">
    <citation type="submission" date="2009-01" db="EMBL/GenBank/DDBJ databases">
        <authorList>
            <person name="Qin X."/>
            <person name="Bachman B."/>
            <person name="Battles P."/>
            <person name="Bell A."/>
            <person name="Bess C."/>
            <person name="Bickham C."/>
            <person name="Chaboub L."/>
            <person name="Chen D."/>
            <person name="Coyle M."/>
            <person name="Deiros D.R."/>
            <person name="Dinh H."/>
            <person name="Forbes L."/>
            <person name="Fowler G."/>
            <person name="Francisco L."/>
            <person name="Fu Q."/>
            <person name="Gubbala S."/>
            <person name="Hale W."/>
            <person name="Han Y."/>
            <person name="Hemphill L."/>
            <person name="Highlander S.K."/>
            <person name="Hirani K."/>
            <person name="Hogues M."/>
            <person name="Jackson L."/>
            <person name="Jakkamsetti A."/>
            <person name="Javaid M."/>
            <person name="Jiang H."/>
            <person name="Korchina V."/>
            <person name="Kovar C."/>
            <person name="Lara F."/>
            <person name="Lee S."/>
            <person name="Mata R."/>
            <person name="Mathew T."/>
            <person name="Moen C."/>
            <person name="Morales K."/>
            <person name="Munidasa M."/>
            <person name="Nazareth L."/>
            <person name="Ngo R."/>
            <person name="Nguyen L."/>
            <person name="Okwuonu G."/>
            <person name="Ongeri F."/>
            <person name="Patil S."/>
            <person name="Petrosino J."/>
            <person name="Pham C."/>
            <person name="Pham P."/>
            <person name="Pu L.-L."/>
            <person name="Puazo M."/>
            <person name="Raj R."/>
            <person name="Reid J."/>
            <person name="Rouhana J."/>
            <person name="Saada N."/>
            <person name="Shang Y."/>
            <person name="Simmons D."/>
            <person name="Thornton R."/>
            <person name="Warren J."/>
            <person name="Weissenberger G."/>
            <person name="Zhang J."/>
            <person name="Zhang L."/>
            <person name="Zhou C."/>
            <person name="Zhu D."/>
            <person name="Muzny D."/>
            <person name="Worley K."/>
            <person name="Gibbs R."/>
        </authorList>
    </citation>
    <scope>NUCLEOTIDE SEQUENCE [LARGE SCALE GENOMIC DNA]</scope>
    <source>
        <strain evidence="6 7">ATCC 33300</strain>
    </source>
</reference>
<dbReference type="EC" id="1.11.1.15" evidence="6"/>
<evidence type="ECO:0000256" key="4">
    <source>
        <dbReference type="ARBA" id="ARBA00023284"/>
    </source>
</evidence>
<dbReference type="InterPro" id="IPR000866">
    <property type="entry name" value="AhpC/TSA"/>
</dbReference>
<proteinExistence type="predicted"/>
<dbReference type="Pfam" id="PF00578">
    <property type="entry name" value="AhpC-TSA"/>
    <property type="match status" value="1"/>
</dbReference>
<dbReference type="HOGENOM" id="CLU_042529_1_0_10"/>
<dbReference type="Proteomes" id="UP000006241">
    <property type="component" value="Unassembled WGS sequence"/>
</dbReference>
<dbReference type="InterPro" id="IPR036249">
    <property type="entry name" value="Thioredoxin-like_sf"/>
</dbReference>
<comment type="subcellular location">
    <subcellularLocation>
        <location evidence="1">Cell envelope</location>
    </subcellularLocation>
</comment>